<dbReference type="PANTHER" id="PTHR35399:SF2">
    <property type="entry name" value="DUF839 DOMAIN-CONTAINING PROTEIN"/>
    <property type="match status" value="1"/>
</dbReference>
<protein>
    <submittedName>
        <fullName evidence="1">Twin-arginine translocation pathway signal protein</fullName>
    </submittedName>
</protein>
<proteinExistence type="predicted"/>
<gene>
    <name evidence="1" type="ORF">DJ013_06545</name>
</gene>
<dbReference type="Proteomes" id="UP000249873">
    <property type="component" value="Chromosome"/>
</dbReference>
<organism evidence="1 2">
    <name type="scientific">Arcticibacterium luteifluviistationis</name>
    <dbReference type="NCBI Taxonomy" id="1784714"/>
    <lineage>
        <taxon>Bacteria</taxon>
        <taxon>Pseudomonadati</taxon>
        <taxon>Bacteroidota</taxon>
        <taxon>Cytophagia</taxon>
        <taxon>Cytophagales</taxon>
        <taxon>Leadbetterellaceae</taxon>
        <taxon>Arcticibacterium</taxon>
    </lineage>
</organism>
<dbReference type="InterPro" id="IPR008557">
    <property type="entry name" value="PhoX"/>
</dbReference>
<dbReference type="AlphaFoldDB" id="A0A2Z4GAA0"/>
<dbReference type="Pfam" id="PF05787">
    <property type="entry name" value="PhoX"/>
    <property type="match status" value="1"/>
</dbReference>
<name>A0A2Z4GAA0_9BACT</name>
<dbReference type="OrthoDB" id="9801383at2"/>
<dbReference type="EMBL" id="CP029480">
    <property type="protein sequence ID" value="AWV97843.1"/>
    <property type="molecule type" value="Genomic_DNA"/>
</dbReference>
<dbReference type="NCBIfam" id="NF045639">
    <property type="entry name" value="GCX_COOH"/>
    <property type="match status" value="1"/>
</dbReference>
<reference evidence="1 2" key="1">
    <citation type="submission" date="2018-05" db="EMBL/GenBank/DDBJ databases">
        <title>Complete genome sequence of Arcticibacterium luteifluviistationis SM1504T, a cytophagaceae bacterium isolated from Arctic surface seawater.</title>
        <authorList>
            <person name="Li Y."/>
            <person name="Qin Q.-L."/>
        </authorList>
    </citation>
    <scope>NUCLEOTIDE SEQUENCE [LARGE SCALE GENOMIC DNA]</scope>
    <source>
        <strain evidence="1 2">SM1504</strain>
    </source>
</reference>
<evidence type="ECO:0000313" key="1">
    <source>
        <dbReference type="EMBL" id="AWV97843.1"/>
    </source>
</evidence>
<dbReference type="Gene3D" id="2.130.10.10">
    <property type="entry name" value="YVTN repeat-like/Quinoprotein amine dehydrogenase"/>
    <property type="match status" value="1"/>
</dbReference>
<sequence>MVSPENTILVDSTITPLSNFTSLAPLDQKDSLFIPFGYSFQVIAQRGDTMSDGNTFPPNFDFTGFVPLNGSSTNGYLSINSEYLPGGVSIMDVNFDSTTIRWSKSNASAIDFTPVVGTVANCSGTVTPWNTIITCEEYPTTYDFNNDSYNDTGWAIEIDPVSRTIVNNQKIWALGNFAHENIVVHANQRTAYQGADSSPGYLFKFVADAAQNLHSGKLYVYVGSKGGSGNWLLLNNTTKAERNSTMTQAASLGATSFAGIEDVEISPKDGKIYFAVKGESTVYRFEDSDPLTGTTVSNFETFVGGSTQTYDLNTSSGIINEPWGTGNDNLAFDNEGNLWVLQDGSRNYVWLVDTSHTQANPSVKIFMRPPTGSEPTGLTFSPDNKFMFMSIQHPSGANNSSFQQDVNNLNVTFERDVSLIIARNETWKIKPCQANLSLNTSPISSGTYQSSHEIQAYGEIENPSKVFLKANTYIILNQGFSVQAGATFLGHIGGCQNN</sequence>
<dbReference type="SUPFAM" id="SSF63829">
    <property type="entry name" value="Calcium-dependent phosphotriesterase"/>
    <property type="match status" value="1"/>
</dbReference>
<dbReference type="KEGG" id="als:DJ013_06545"/>
<keyword evidence="2" id="KW-1185">Reference proteome</keyword>
<accession>A0A2Z4GAA0</accession>
<evidence type="ECO:0000313" key="2">
    <source>
        <dbReference type="Proteomes" id="UP000249873"/>
    </source>
</evidence>
<dbReference type="InterPro" id="IPR015943">
    <property type="entry name" value="WD40/YVTN_repeat-like_dom_sf"/>
</dbReference>
<dbReference type="InterPro" id="IPR055015">
    <property type="entry name" value="GCX_COOH"/>
</dbReference>
<dbReference type="PANTHER" id="PTHR35399">
    <property type="entry name" value="SLR8030 PROTEIN"/>
    <property type="match status" value="1"/>
</dbReference>